<evidence type="ECO:0000313" key="3">
    <source>
        <dbReference type="Proteomes" id="UP001153269"/>
    </source>
</evidence>
<gene>
    <name evidence="2" type="ORF">PLEPLA_LOCUS33251</name>
</gene>
<feature type="region of interest" description="Disordered" evidence="1">
    <location>
        <begin position="177"/>
        <end position="226"/>
    </location>
</feature>
<keyword evidence="3" id="KW-1185">Reference proteome</keyword>
<name>A0A9N7V4N1_PLEPL</name>
<evidence type="ECO:0000313" key="2">
    <source>
        <dbReference type="EMBL" id="CAB1445520.1"/>
    </source>
</evidence>
<organism evidence="2 3">
    <name type="scientific">Pleuronectes platessa</name>
    <name type="common">European plaice</name>
    <dbReference type="NCBI Taxonomy" id="8262"/>
    <lineage>
        <taxon>Eukaryota</taxon>
        <taxon>Metazoa</taxon>
        <taxon>Chordata</taxon>
        <taxon>Craniata</taxon>
        <taxon>Vertebrata</taxon>
        <taxon>Euteleostomi</taxon>
        <taxon>Actinopterygii</taxon>
        <taxon>Neopterygii</taxon>
        <taxon>Teleostei</taxon>
        <taxon>Neoteleostei</taxon>
        <taxon>Acanthomorphata</taxon>
        <taxon>Carangaria</taxon>
        <taxon>Pleuronectiformes</taxon>
        <taxon>Pleuronectoidei</taxon>
        <taxon>Pleuronectidae</taxon>
        <taxon>Pleuronectes</taxon>
    </lineage>
</organism>
<evidence type="ECO:0000256" key="1">
    <source>
        <dbReference type="SAM" id="MobiDB-lite"/>
    </source>
</evidence>
<proteinExistence type="predicted"/>
<dbReference type="AlphaFoldDB" id="A0A9N7V4N1"/>
<accession>A0A9N7V4N1</accession>
<comment type="caution">
    <text evidence="2">The sequence shown here is derived from an EMBL/GenBank/DDBJ whole genome shotgun (WGS) entry which is preliminary data.</text>
</comment>
<sequence>MLDNMTWIEMQRLQIFGVHGSWGTVWNTLLIPVKNLIPCFSIKRFRVWDVEYYTSPSPLHPKHLHHHRCSYLAIPIPGPPTPIPPPAADPFTGFMCCPVPGPAAGPPGIAVPIIPTAPGSPPSMLASFPISVSARETGGRRRRVSGQIGGVVLHVTIMYMFCTAIKKNEWIKRGRENRESELNGAPPSPPSSPSSSSSSASAPAGLPPPDVVTGARRAAMATLAGK</sequence>
<protein>
    <submittedName>
        <fullName evidence="2">Uncharacterized protein</fullName>
    </submittedName>
</protein>
<dbReference type="Proteomes" id="UP001153269">
    <property type="component" value="Unassembled WGS sequence"/>
</dbReference>
<dbReference type="EMBL" id="CADEAL010003680">
    <property type="protein sequence ID" value="CAB1445520.1"/>
    <property type="molecule type" value="Genomic_DNA"/>
</dbReference>
<feature type="compositionally biased region" description="Low complexity" evidence="1">
    <location>
        <begin position="193"/>
        <end position="204"/>
    </location>
</feature>
<reference evidence="2" key="1">
    <citation type="submission" date="2020-03" db="EMBL/GenBank/DDBJ databases">
        <authorList>
            <person name="Weist P."/>
        </authorList>
    </citation>
    <scope>NUCLEOTIDE SEQUENCE</scope>
</reference>